<keyword evidence="3" id="KW-0479">Metal-binding</keyword>
<dbReference type="FunFam" id="3.30.420.10:FF:000032">
    <property type="entry name" value="Retrovirus-related Pol polyprotein from transposon 297-like Protein"/>
    <property type="match status" value="1"/>
</dbReference>
<keyword evidence="8" id="KW-0695">RNA-directed DNA polymerase</keyword>
<dbReference type="GO" id="GO:0006310">
    <property type="term" value="P:DNA recombination"/>
    <property type="evidence" value="ECO:0007669"/>
    <property type="project" value="UniProtKB-KW"/>
</dbReference>
<dbReference type="InterPro" id="IPR000953">
    <property type="entry name" value="Chromo/chromo_shadow_dom"/>
</dbReference>
<evidence type="ECO:0000313" key="16">
    <source>
        <dbReference type="Proteomes" id="UP000265140"/>
    </source>
</evidence>
<dbReference type="GO" id="GO:0006508">
    <property type="term" value="P:proteolysis"/>
    <property type="evidence" value="ECO:0007669"/>
    <property type="project" value="UniProtKB-KW"/>
</dbReference>
<dbReference type="Ensembl" id="ENSELUT00000101633.1">
    <property type="protein sequence ID" value="ENSELUP00000093479.1"/>
    <property type="gene ID" value="ENSELUG00000034789.1"/>
</dbReference>
<dbReference type="GO" id="GO:0003887">
    <property type="term" value="F:DNA-directed DNA polymerase activity"/>
    <property type="evidence" value="ECO:0007669"/>
    <property type="project" value="UniProtKB-KW"/>
</dbReference>
<sequence length="415" mass="46235">MSFLRRRFWWPSMGKDTRQYVAACPTCSRNKGSNRPSAGLLRPLPTPRRPWSHLALDFVTGLPASEGNTVILTVVDRFSKFTHFLPLPKLPTAKETASLLVREVFRVHGLPCDVVSDRGPQFASAVWKAFCTAIGATVSLSSGFHPQTNGQAERANQKLEATLRCLVSSNPTTWAAQLPWVEYAHNTLPTAATGMSPFQCLYGYQPPLFPSHEKDLAVPSVQHHIRRCHRTWHRARAALLRAAGQYKRHANRHRIPAPAYAVGDKVWLSTKNLPLKTDSKKLSPRYIGPFVVGKVINPAVVRLKLPRSLWVHPAFHVSCLKPVLLSPLLPPPPRLPPPRWVGGGPVYTVRQILEARRRGRGFQYLVDWEGYGPEERCWLPRRQILDPGLLRAFYLRHPGAPGGPPGGRPSAGGIS</sequence>
<dbReference type="InterPro" id="IPR056924">
    <property type="entry name" value="SH3_Tf2-1"/>
</dbReference>
<evidence type="ECO:0000256" key="10">
    <source>
        <dbReference type="ARBA" id="ARBA00023125"/>
    </source>
</evidence>
<dbReference type="GO" id="GO:0003964">
    <property type="term" value="F:RNA-directed DNA polymerase activity"/>
    <property type="evidence" value="ECO:0007669"/>
    <property type="project" value="UniProtKB-KW"/>
</dbReference>
<dbReference type="InterPro" id="IPR041588">
    <property type="entry name" value="Integrase_H2C2"/>
</dbReference>
<evidence type="ECO:0000256" key="12">
    <source>
        <dbReference type="ARBA" id="ARBA00039658"/>
    </source>
</evidence>
<dbReference type="GeneTree" id="ENSGT00940000163772"/>
<feature type="domain" description="Chromo" evidence="13">
    <location>
        <begin position="347"/>
        <end position="405"/>
    </location>
</feature>
<evidence type="ECO:0000256" key="5">
    <source>
        <dbReference type="ARBA" id="ARBA00022801"/>
    </source>
</evidence>
<dbReference type="PROSITE" id="PS50994">
    <property type="entry name" value="INTEGRASE"/>
    <property type="match status" value="1"/>
</dbReference>
<protein>
    <recommendedName>
        <fullName evidence="12">Gypsy retrotransposon integrase-like protein 1</fullName>
    </recommendedName>
</protein>
<reference evidence="15" key="2">
    <citation type="submission" date="2025-08" db="UniProtKB">
        <authorList>
            <consortium name="Ensembl"/>
        </authorList>
    </citation>
    <scope>IDENTIFICATION</scope>
</reference>
<dbReference type="GO" id="GO:0003677">
    <property type="term" value="F:DNA binding"/>
    <property type="evidence" value="ECO:0007669"/>
    <property type="project" value="UniProtKB-KW"/>
</dbReference>
<evidence type="ECO:0000256" key="8">
    <source>
        <dbReference type="ARBA" id="ARBA00022918"/>
    </source>
</evidence>
<dbReference type="SUPFAM" id="SSF54160">
    <property type="entry name" value="Chromo domain-like"/>
    <property type="match status" value="1"/>
</dbReference>
<evidence type="ECO:0000256" key="9">
    <source>
        <dbReference type="ARBA" id="ARBA00022932"/>
    </source>
</evidence>
<proteinExistence type="predicted"/>
<keyword evidence="4" id="KW-0064">Aspartyl protease</keyword>
<keyword evidence="5" id="KW-0378">Hydrolase</keyword>
<dbReference type="Gene3D" id="1.10.340.70">
    <property type="match status" value="1"/>
</dbReference>
<keyword evidence="7" id="KW-0229">DNA integration</keyword>
<keyword evidence="9" id="KW-0808">Transferase</keyword>
<dbReference type="InterPro" id="IPR023780">
    <property type="entry name" value="Chromo_domain"/>
</dbReference>
<dbReference type="InterPro" id="IPR050951">
    <property type="entry name" value="Retrovirus_Pol_polyprotein"/>
</dbReference>
<dbReference type="PROSITE" id="PS50013">
    <property type="entry name" value="CHROMO_2"/>
    <property type="match status" value="1"/>
</dbReference>
<evidence type="ECO:0000259" key="13">
    <source>
        <dbReference type="PROSITE" id="PS50013"/>
    </source>
</evidence>
<feature type="domain" description="Integrase catalytic" evidence="14">
    <location>
        <begin position="46"/>
        <end position="205"/>
    </location>
</feature>
<dbReference type="InterPro" id="IPR001584">
    <property type="entry name" value="Integrase_cat-core"/>
</dbReference>
<dbReference type="InterPro" id="IPR012337">
    <property type="entry name" value="RNaseH-like_sf"/>
</dbReference>
<dbReference type="InterPro" id="IPR016197">
    <property type="entry name" value="Chromo-like_dom_sf"/>
</dbReference>
<keyword evidence="9" id="KW-0548">Nucleotidyltransferase</keyword>
<reference evidence="15" key="3">
    <citation type="submission" date="2025-09" db="UniProtKB">
        <authorList>
            <consortium name="Ensembl"/>
        </authorList>
    </citation>
    <scope>IDENTIFICATION</scope>
</reference>
<evidence type="ECO:0000313" key="15">
    <source>
        <dbReference type="Ensembl" id="ENSELUP00000093479.1"/>
    </source>
</evidence>
<dbReference type="GO" id="GO:0015074">
    <property type="term" value="P:DNA integration"/>
    <property type="evidence" value="ECO:0007669"/>
    <property type="project" value="UniProtKB-KW"/>
</dbReference>
<dbReference type="Proteomes" id="UP000265140">
    <property type="component" value="Chromosome 14"/>
</dbReference>
<dbReference type="SMART" id="SM00298">
    <property type="entry name" value="CHROMO"/>
    <property type="match status" value="1"/>
</dbReference>
<dbReference type="SUPFAM" id="SSF53098">
    <property type="entry name" value="Ribonuclease H-like"/>
    <property type="match status" value="1"/>
</dbReference>
<keyword evidence="11" id="KW-0233">DNA recombination</keyword>
<dbReference type="InterPro" id="IPR036397">
    <property type="entry name" value="RNaseH_sf"/>
</dbReference>
<keyword evidence="6" id="KW-0460">Magnesium</keyword>
<keyword evidence="10" id="KW-0238">DNA-binding</keyword>
<dbReference type="Gene3D" id="2.40.50.40">
    <property type="match status" value="1"/>
</dbReference>
<evidence type="ECO:0000256" key="2">
    <source>
        <dbReference type="ARBA" id="ARBA00022670"/>
    </source>
</evidence>
<dbReference type="Gene3D" id="3.30.420.10">
    <property type="entry name" value="Ribonuclease H-like superfamily/Ribonuclease H"/>
    <property type="match status" value="1"/>
</dbReference>
<keyword evidence="2" id="KW-0645">Protease</keyword>
<dbReference type="GO" id="GO:0005634">
    <property type="term" value="C:nucleus"/>
    <property type="evidence" value="ECO:0007669"/>
    <property type="project" value="UniProtKB-SubCell"/>
</dbReference>
<accession>A0AAY5KXC3</accession>
<dbReference type="PANTHER" id="PTHR37984:SF5">
    <property type="entry name" value="PROTEIN NYNRIN-LIKE"/>
    <property type="match status" value="1"/>
</dbReference>
<evidence type="ECO:0000256" key="6">
    <source>
        <dbReference type="ARBA" id="ARBA00022842"/>
    </source>
</evidence>
<dbReference type="Pfam" id="PF24626">
    <property type="entry name" value="SH3_Tf2-1"/>
    <property type="match status" value="1"/>
</dbReference>
<keyword evidence="16" id="KW-1185">Reference proteome</keyword>
<dbReference type="AlphaFoldDB" id="A0AAY5KXC3"/>
<evidence type="ECO:0000256" key="1">
    <source>
        <dbReference type="ARBA" id="ARBA00004123"/>
    </source>
</evidence>
<comment type="subcellular location">
    <subcellularLocation>
        <location evidence="1">Nucleus</location>
    </subcellularLocation>
</comment>
<evidence type="ECO:0000259" key="14">
    <source>
        <dbReference type="PROSITE" id="PS50994"/>
    </source>
</evidence>
<keyword evidence="9" id="KW-0239">DNA-directed DNA polymerase</keyword>
<reference evidence="15 16" key="1">
    <citation type="submission" date="2020-02" db="EMBL/GenBank/DDBJ databases">
        <title>Esox lucius (northern pike) genome, fEsoLuc1, primary haplotype.</title>
        <authorList>
            <person name="Myers G."/>
            <person name="Karagic N."/>
            <person name="Meyer A."/>
            <person name="Pippel M."/>
            <person name="Reichard M."/>
            <person name="Winkler S."/>
            <person name="Tracey A."/>
            <person name="Sims Y."/>
            <person name="Howe K."/>
            <person name="Rhie A."/>
            <person name="Formenti G."/>
            <person name="Durbin R."/>
            <person name="Fedrigo O."/>
            <person name="Jarvis E.D."/>
        </authorList>
    </citation>
    <scope>NUCLEOTIDE SEQUENCE [LARGE SCALE GENOMIC DNA]</scope>
</reference>
<dbReference type="PANTHER" id="PTHR37984">
    <property type="entry name" value="PROTEIN CBG26694"/>
    <property type="match status" value="1"/>
</dbReference>
<evidence type="ECO:0000256" key="11">
    <source>
        <dbReference type="ARBA" id="ARBA00023172"/>
    </source>
</evidence>
<organism evidence="15 16">
    <name type="scientific">Esox lucius</name>
    <name type="common">Northern pike</name>
    <dbReference type="NCBI Taxonomy" id="8010"/>
    <lineage>
        <taxon>Eukaryota</taxon>
        <taxon>Metazoa</taxon>
        <taxon>Chordata</taxon>
        <taxon>Craniata</taxon>
        <taxon>Vertebrata</taxon>
        <taxon>Euteleostomi</taxon>
        <taxon>Actinopterygii</taxon>
        <taxon>Neopterygii</taxon>
        <taxon>Teleostei</taxon>
        <taxon>Protacanthopterygii</taxon>
        <taxon>Esociformes</taxon>
        <taxon>Esocidae</taxon>
        <taxon>Esox</taxon>
    </lineage>
</organism>
<dbReference type="GO" id="GO:0004190">
    <property type="term" value="F:aspartic-type endopeptidase activity"/>
    <property type="evidence" value="ECO:0007669"/>
    <property type="project" value="UniProtKB-KW"/>
</dbReference>
<evidence type="ECO:0000256" key="7">
    <source>
        <dbReference type="ARBA" id="ARBA00022908"/>
    </source>
</evidence>
<evidence type="ECO:0000256" key="3">
    <source>
        <dbReference type="ARBA" id="ARBA00022723"/>
    </source>
</evidence>
<dbReference type="GO" id="GO:0046872">
    <property type="term" value="F:metal ion binding"/>
    <property type="evidence" value="ECO:0007669"/>
    <property type="project" value="UniProtKB-KW"/>
</dbReference>
<evidence type="ECO:0000256" key="4">
    <source>
        <dbReference type="ARBA" id="ARBA00022750"/>
    </source>
</evidence>
<dbReference type="Pfam" id="PF17921">
    <property type="entry name" value="Integrase_H2C2"/>
    <property type="match status" value="1"/>
</dbReference>
<dbReference type="Pfam" id="PF00665">
    <property type="entry name" value="rve"/>
    <property type="match status" value="1"/>
</dbReference>
<dbReference type="Pfam" id="PF00385">
    <property type="entry name" value="Chromo"/>
    <property type="match status" value="1"/>
</dbReference>
<name>A0AAY5KXC3_ESOLU</name>